<feature type="compositionally biased region" description="Acidic residues" evidence="1">
    <location>
        <begin position="447"/>
        <end position="459"/>
    </location>
</feature>
<keyword evidence="4" id="KW-1185">Reference proteome</keyword>
<proteinExistence type="predicted"/>
<keyword evidence="2" id="KW-0472">Membrane</keyword>
<feature type="transmembrane region" description="Helical" evidence="2">
    <location>
        <begin position="200"/>
        <end position="224"/>
    </location>
</feature>
<feature type="transmembrane region" description="Helical" evidence="2">
    <location>
        <begin position="94"/>
        <end position="114"/>
    </location>
</feature>
<accession>A0A1I5WWH1</accession>
<feature type="compositionally biased region" description="Low complexity" evidence="1">
    <location>
        <begin position="479"/>
        <end position="492"/>
    </location>
</feature>
<dbReference type="Pfam" id="PF19877">
    <property type="entry name" value="DUF6350"/>
    <property type="match status" value="1"/>
</dbReference>
<feature type="transmembrane region" description="Helical" evidence="2">
    <location>
        <begin position="373"/>
        <end position="392"/>
    </location>
</feature>
<reference evidence="4" key="1">
    <citation type="submission" date="2016-10" db="EMBL/GenBank/DDBJ databases">
        <authorList>
            <person name="Varghese N."/>
            <person name="Submissions S."/>
        </authorList>
    </citation>
    <scope>NUCLEOTIDE SEQUENCE [LARGE SCALE GENOMIC DNA]</scope>
    <source>
        <strain evidence="4">CGMCC 4.5579</strain>
    </source>
</reference>
<dbReference type="InterPro" id="IPR045931">
    <property type="entry name" value="DUF6350"/>
</dbReference>
<keyword evidence="2" id="KW-0812">Transmembrane</keyword>
<feature type="transmembrane region" description="Helical" evidence="2">
    <location>
        <begin position="126"/>
        <end position="148"/>
    </location>
</feature>
<dbReference type="AlphaFoldDB" id="A0A1I5WWH1"/>
<feature type="transmembrane region" description="Helical" evidence="2">
    <location>
        <begin position="334"/>
        <end position="353"/>
    </location>
</feature>
<dbReference type="EMBL" id="FOWW01000005">
    <property type="protein sequence ID" value="SFQ24029.1"/>
    <property type="molecule type" value="Genomic_DNA"/>
</dbReference>
<dbReference type="OrthoDB" id="5184818at2"/>
<evidence type="ECO:0000256" key="2">
    <source>
        <dbReference type="SAM" id="Phobius"/>
    </source>
</evidence>
<feature type="transmembrane region" description="Helical" evidence="2">
    <location>
        <begin position="34"/>
        <end position="57"/>
    </location>
</feature>
<feature type="transmembrane region" description="Helical" evidence="2">
    <location>
        <begin position="303"/>
        <end position="322"/>
    </location>
</feature>
<dbReference type="STRING" id="587909.SAMN05421810_105312"/>
<dbReference type="Proteomes" id="UP000198727">
    <property type="component" value="Unassembled WGS sequence"/>
</dbReference>
<sequence length="552" mass="55017">MQLPTLRLRRETVDDPGTEPGDVPAVSRAAWIRAMLAAALGPLIAGYVAVVALFALVTGITTEAAFEPVGVLRAAAPGWLAAYQVPVRIGGQPLGVLPLLPTVGALVLVARSAARAARRLGLRAPAQAVPLVAAMAGGHVLAAVAVVVLSRNAPVGSEPLPALLLPALLAGVAATVGLAGRCRLVEAARHHLDPLALRGLRAGALGTAALLTAGAATYALGLALSAPTVHTLFGTHAPGPGSGTGLLLLSLGYLPNAVVGALSFAAGPGFSLGATVVTPMGHAGEVLPGLPLLAAVPETDSPWWWALAVLPAAAGALVGWRLRAVAADPRVRLRAVVVAGALSGFGAVVLGTFAGGRLGHGPFDPVTVPAGPLSIAVFAWITVPGGLVAWFAGPRSAPPPEPAEAQPDATEPAERAESTEPAEPAESETDGATDGTTTEDGAAETAEIAEPEVDGDGAEPDGATEREDTVDPADGATEAAGGANSADSADPADLVETGDTEAPEPDWPGEPGSAESPRPTESADSVELTERTEPTGATTDDGDEERPPTASS</sequence>
<feature type="compositionally biased region" description="Low complexity" evidence="1">
    <location>
        <begin position="432"/>
        <end position="446"/>
    </location>
</feature>
<evidence type="ECO:0000313" key="4">
    <source>
        <dbReference type="Proteomes" id="UP000198727"/>
    </source>
</evidence>
<protein>
    <submittedName>
        <fullName evidence="3">Uncharacterized protein</fullName>
    </submittedName>
</protein>
<keyword evidence="2" id="KW-1133">Transmembrane helix</keyword>
<evidence type="ECO:0000313" key="3">
    <source>
        <dbReference type="EMBL" id="SFQ24029.1"/>
    </source>
</evidence>
<feature type="transmembrane region" description="Helical" evidence="2">
    <location>
        <begin position="160"/>
        <end position="179"/>
    </location>
</feature>
<gene>
    <name evidence="3" type="ORF">SAMN05421810_105312</name>
</gene>
<feature type="region of interest" description="Disordered" evidence="1">
    <location>
        <begin position="394"/>
        <end position="552"/>
    </location>
</feature>
<dbReference type="RefSeq" id="WP_092531154.1">
    <property type="nucleotide sequence ID" value="NZ_FOWW01000005.1"/>
</dbReference>
<evidence type="ECO:0000256" key="1">
    <source>
        <dbReference type="SAM" id="MobiDB-lite"/>
    </source>
</evidence>
<organism evidence="3 4">
    <name type="scientific">Amycolatopsis arida</name>
    <dbReference type="NCBI Taxonomy" id="587909"/>
    <lineage>
        <taxon>Bacteria</taxon>
        <taxon>Bacillati</taxon>
        <taxon>Actinomycetota</taxon>
        <taxon>Actinomycetes</taxon>
        <taxon>Pseudonocardiales</taxon>
        <taxon>Pseudonocardiaceae</taxon>
        <taxon>Amycolatopsis</taxon>
    </lineage>
</organism>
<name>A0A1I5WWH1_9PSEU</name>